<comment type="caution">
    <text evidence="2">The sequence shown here is derived from an EMBL/GenBank/DDBJ whole genome shotgun (WGS) entry which is preliminary data.</text>
</comment>
<gene>
    <name evidence="2" type="ORF">NLJ89_g11891</name>
</gene>
<proteinExistence type="predicted"/>
<dbReference type="EMBL" id="JANKHO010003177">
    <property type="protein sequence ID" value="KAJ3485545.1"/>
    <property type="molecule type" value="Genomic_DNA"/>
</dbReference>
<reference evidence="2" key="1">
    <citation type="submission" date="2022-07" db="EMBL/GenBank/DDBJ databases">
        <title>Genome Sequence of Agrocybe chaxingu.</title>
        <authorList>
            <person name="Buettner E."/>
        </authorList>
    </citation>
    <scope>NUCLEOTIDE SEQUENCE</scope>
    <source>
        <strain evidence="2">MP-N11</strain>
    </source>
</reference>
<protein>
    <submittedName>
        <fullName evidence="2">Uncharacterized protein</fullName>
    </submittedName>
</protein>
<feature type="compositionally biased region" description="Basic and acidic residues" evidence="1">
    <location>
        <begin position="79"/>
        <end position="88"/>
    </location>
</feature>
<evidence type="ECO:0000256" key="1">
    <source>
        <dbReference type="SAM" id="MobiDB-lite"/>
    </source>
</evidence>
<organism evidence="2 3">
    <name type="scientific">Agrocybe chaxingu</name>
    <dbReference type="NCBI Taxonomy" id="84603"/>
    <lineage>
        <taxon>Eukaryota</taxon>
        <taxon>Fungi</taxon>
        <taxon>Dikarya</taxon>
        <taxon>Basidiomycota</taxon>
        <taxon>Agaricomycotina</taxon>
        <taxon>Agaricomycetes</taxon>
        <taxon>Agaricomycetidae</taxon>
        <taxon>Agaricales</taxon>
        <taxon>Agaricineae</taxon>
        <taxon>Strophariaceae</taxon>
        <taxon>Agrocybe</taxon>
    </lineage>
</organism>
<feature type="compositionally biased region" description="Pro residues" evidence="1">
    <location>
        <begin position="125"/>
        <end position="141"/>
    </location>
</feature>
<evidence type="ECO:0000313" key="3">
    <source>
        <dbReference type="Proteomes" id="UP001148786"/>
    </source>
</evidence>
<feature type="region of interest" description="Disordered" evidence="1">
    <location>
        <begin position="30"/>
        <end position="220"/>
    </location>
</feature>
<dbReference type="Proteomes" id="UP001148786">
    <property type="component" value="Unassembled WGS sequence"/>
</dbReference>
<name>A0A9W8MPL2_9AGAR</name>
<feature type="compositionally biased region" description="Low complexity" evidence="1">
    <location>
        <begin position="55"/>
        <end position="71"/>
    </location>
</feature>
<accession>A0A9W8MPL2</accession>
<feature type="compositionally biased region" description="Low complexity" evidence="1">
    <location>
        <begin position="102"/>
        <end position="113"/>
    </location>
</feature>
<keyword evidence="3" id="KW-1185">Reference proteome</keyword>
<dbReference type="AlphaFoldDB" id="A0A9W8MPL2"/>
<sequence length="459" mass="49745">MACLVPAGCSDDIPLRDYYPVAESMLRAILPRHTPRSSHTRKTESSKRKEKLPVAARQTPPASAAASSKPAGLKRKARERQDSIETIHQEAPVEEVKRRRLAPPIALPPSSTIHVKHRAEVVVPRRPPPTPRSQPTPPLHVPTPTSDTDFIPPKIKTPPPSQIETRHSTRKPAPAKTPSSPPEMKPSAKSSAAPPRNPGAAGRGRGRGGKAATSSLWVIPPGGLATNDNISTTPAPLDGQELLDSISEHPDHVVIPRPCGNCIQRGKAKDCRFMGSNKPCQPCASRKSGHCTFAMGTLGHMRENEASVLHHRLSVSNLRRLIRLHERDLAMAYSLRRQVKSLYESAEACSLEILGILFELMEHEPISDFGRAYLTDPALEEDLRVRLSSLFAAEAASIENDAETTLHSLEQVLPHSTVPGAPDPFASTLNAGPSLQESQDVAAVLLEEDEGEQSPEEGS</sequence>
<evidence type="ECO:0000313" key="2">
    <source>
        <dbReference type="EMBL" id="KAJ3485545.1"/>
    </source>
</evidence>